<keyword evidence="1" id="KW-1133">Transmembrane helix</keyword>
<sequence length="68" mass="8041">MTPRGSEDFLKEKRFIIVHLVIALIVQIIVLLSYYFKEKQTILAFPMILGILITLATLYRMIQFGRRR</sequence>
<dbReference type="AlphaFoldDB" id="A0A6I2GHY6"/>
<protein>
    <submittedName>
        <fullName evidence="3">Uncharacterized protein</fullName>
    </submittedName>
</protein>
<dbReference type="EMBL" id="WJQT01000011">
    <property type="protein sequence ID" value="MRJ47585.1"/>
    <property type="molecule type" value="Genomic_DNA"/>
</dbReference>
<dbReference type="RefSeq" id="WP_153832654.1">
    <property type="nucleotide sequence ID" value="NZ_WJQR01000006.1"/>
</dbReference>
<name>A0A6I2GHY6_9LACT</name>
<evidence type="ECO:0000256" key="1">
    <source>
        <dbReference type="SAM" id="Phobius"/>
    </source>
</evidence>
<reference evidence="5 7" key="2">
    <citation type="submission" date="2019-11" db="EMBL/GenBank/DDBJ databases">
        <title>Characterisation of Fundicoccus ignavus gen. nov. sp. nov., a novel genus of the family Aerococcaceae isolated from bulk tank milk.</title>
        <authorList>
            <person name="Siebert A."/>
            <person name="Huptas C."/>
            <person name="Wenning M."/>
            <person name="Scherer S."/>
            <person name="Doll E.V."/>
        </authorList>
    </citation>
    <scope>NUCLEOTIDE SEQUENCE [LARGE SCALE GENOMIC DNA]</scope>
    <source>
        <strain evidence="2 7">DSM 109653</strain>
        <strain evidence="3 5">WS4759</strain>
    </source>
</reference>
<feature type="transmembrane region" description="Helical" evidence="1">
    <location>
        <begin position="15"/>
        <end position="36"/>
    </location>
</feature>
<dbReference type="EMBL" id="WJQR01000006">
    <property type="protein sequence ID" value="MRI81801.1"/>
    <property type="molecule type" value="Genomic_DNA"/>
</dbReference>
<dbReference type="Proteomes" id="UP000430975">
    <property type="component" value="Unassembled WGS sequence"/>
</dbReference>
<gene>
    <name evidence="4" type="ORF">GF867_08405</name>
    <name evidence="3" type="ORF">GIY09_04435</name>
    <name evidence="2" type="ORF">GIY11_07195</name>
</gene>
<accession>A0A6I2GHY6</accession>
<keyword evidence="1" id="KW-0812">Transmembrane</keyword>
<dbReference type="Proteomes" id="UP000469870">
    <property type="component" value="Unassembled WGS sequence"/>
</dbReference>
<evidence type="ECO:0000313" key="3">
    <source>
        <dbReference type="EMBL" id="MRI85121.1"/>
    </source>
</evidence>
<evidence type="ECO:0000313" key="6">
    <source>
        <dbReference type="Proteomes" id="UP000440066"/>
    </source>
</evidence>
<evidence type="ECO:0000313" key="5">
    <source>
        <dbReference type="Proteomes" id="UP000430975"/>
    </source>
</evidence>
<keyword evidence="1" id="KW-0472">Membrane</keyword>
<reference evidence="4 6" key="1">
    <citation type="submission" date="2019-11" db="EMBL/GenBank/DDBJ databases">
        <title>Characterisation of Fundicoccus ignavus gen. nov. sp. nov., a novel genus of the family Aerococcaceae from bulk tank milk.</title>
        <authorList>
            <person name="Siebert A."/>
            <person name="Huptas C."/>
            <person name="Wenning M."/>
            <person name="Scherer S."/>
            <person name="Doll E.V."/>
        </authorList>
    </citation>
    <scope>NUCLEOTIDE SEQUENCE [LARGE SCALE GENOMIC DNA]</scope>
    <source>
        <strain evidence="4 6">DSM 109652</strain>
    </source>
</reference>
<proteinExistence type="predicted"/>
<evidence type="ECO:0000313" key="7">
    <source>
        <dbReference type="Proteomes" id="UP000469870"/>
    </source>
</evidence>
<dbReference type="Proteomes" id="UP000440066">
    <property type="component" value="Unassembled WGS sequence"/>
</dbReference>
<comment type="caution">
    <text evidence="3">The sequence shown here is derived from an EMBL/GenBank/DDBJ whole genome shotgun (WGS) entry which is preliminary data.</text>
</comment>
<feature type="transmembrane region" description="Helical" evidence="1">
    <location>
        <begin position="42"/>
        <end position="62"/>
    </location>
</feature>
<organism evidence="3 5">
    <name type="scientific">Fundicoccus ignavus</name>
    <dbReference type="NCBI Taxonomy" id="2664442"/>
    <lineage>
        <taxon>Bacteria</taxon>
        <taxon>Bacillati</taxon>
        <taxon>Bacillota</taxon>
        <taxon>Bacilli</taxon>
        <taxon>Lactobacillales</taxon>
        <taxon>Aerococcaceae</taxon>
        <taxon>Fundicoccus</taxon>
    </lineage>
</organism>
<evidence type="ECO:0000313" key="2">
    <source>
        <dbReference type="EMBL" id="MRI81801.1"/>
    </source>
</evidence>
<dbReference type="EMBL" id="WJQS01000003">
    <property type="protein sequence ID" value="MRI85121.1"/>
    <property type="molecule type" value="Genomic_DNA"/>
</dbReference>
<evidence type="ECO:0000313" key="4">
    <source>
        <dbReference type="EMBL" id="MRJ47585.1"/>
    </source>
</evidence>
<keyword evidence="5" id="KW-1185">Reference proteome</keyword>